<feature type="compositionally biased region" description="Polar residues" evidence="1">
    <location>
        <begin position="61"/>
        <end position="77"/>
    </location>
</feature>
<evidence type="ECO:0000256" key="1">
    <source>
        <dbReference type="SAM" id="MobiDB-lite"/>
    </source>
</evidence>
<gene>
    <name evidence="2" type="ORF">AMELA_G00175130</name>
</gene>
<keyword evidence="3" id="KW-1185">Reference proteome</keyword>
<evidence type="ECO:0000313" key="3">
    <source>
        <dbReference type="Proteomes" id="UP000593565"/>
    </source>
</evidence>
<dbReference type="Proteomes" id="UP000593565">
    <property type="component" value="Unassembled WGS sequence"/>
</dbReference>
<sequence length="123" mass="13379">MMTSRSGRGTPCPRGLMQCWKIMHVFSSRCPTRAPFHLFFFCVLPPPTELECGTATRKDPSMSTGTSSLSQGASSFGQGLPIHPSAQSHTHLFIHFGHASQPTMHVFGLGEETPPNETTVPHS</sequence>
<comment type="caution">
    <text evidence="2">The sequence shown here is derived from an EMBL/GenBank/DDBJ whole genome shotgun (WGS) entry which is preliminary data.</text>
</comment>
<protein>
    <submittedName>
        <fullName evidence="2">Uncharacterized protein</fullName>
    </submittedName>
</protein>
<dbReference type="EMBL" id="JAAGNN010000014">
    <property type="protein sequence ID" value="KAF4080788.1"/>
    <property type="molecule type" value="Genomic_DNA"/>
</dbReference>
<feature type="region of interest" description="Disordered" evidence="1">
    <location>
        <begin position="54"/>
        <end position="81"/>
    </location>
</feature>
<proteinExistence type="predicted"/>
<reference evidence="2 3" key="1">
    <citation type="submission" date="2020-02" db="EMBL/GenBank/DDBJ databases">
        <title>A chromosome-scale genome assembly of the black bullhead catfish (Ameiurus melas).</title>
        <authorList>
            <person name="Wen M."/>
            <person name="Zham M."/>
            <person name="Cabau C."/>
            <person name="Klopp C."/>
            <person name="Donnadieu C."/>
            <person name="Roques C."/>
            <person name="Bouchez O."/>
            <person name="Lampietro C."/>
            <person name="Jouanno E."/>
            <person name="Herpin A."/>
            <person name="Louis A."/>
            <person name="Berthelot C."/>
            <person name="Parey E."/>
            <person name="Roest-Crollius H."/>
            <person name="Braasch I."/>
            <person name="Postlethwait J."/>
            <person name="Robinson-Rechavi M."/>
            <person name="Echchiki A."/>
            <person name="Begum T."/>
            <person name="Montfort J."/>
            <person name="Schartl M."/>
            <person name="Bobe J."/>
            <person name="Guiguen Y."/>
        </authorList>
    </citation>
    <scope>NUCLEOTIDE SEQUENCE [LARGE SCALE GENOMIC DNA]</scope>
    <source>
        <strain evidence="2">M_S1</strain>
        <tissue evidence="2">Blood</tissue>
    </source>
</reference>
<organism evidence="2 3">
    <name type="scientific">Ameiurus melas</name>
    <name type="common">Black bullhead</name>
    <name type="synonym">Silurus melas</name>
    <dbReference type="NCBI Taxonomy" id="219545"/>
    <lineage>
        <taxon>Eukaryota</taxon>
        <taxon>Metazoa</taxon>
        <taxon>Chordata</taxon>
        <taxon>Craniata</taxon>
        <taxon>Vertebrata</taxon>
        <taxon>Euteleostomi</taxon>
        <taxon>Actinopterygii</taxon>
        <taxon>Neopterygii</taxon>
        <taxon>Teleostei</taxon>
        <taxon>Ostariophysi</taxon>
        <taxon>Siluriformes</taxon>
        <taxon>Ictaluridae</taxon>
        <taxon>Ameiurus</taxon>
    </lineage>
</organism>
<dbReference type="AlphaFoldDB" id="A0A7J6AH29"/>
<accession>A0A7J6AH29</accession>
<name>A0A7J6AH29_AMEME</name>
<evidence type="ECO:0000313" key="2">
    <source>
        <dbReference type="EMBL" id="KAF4080788.1"/>
    </source>
</evidence>